<evidence type="ECO:0000259" key="3">
    <source>
        <dbReference type="Pfam" id="PF18087"/>
    </source>
</evidence>
<dbReference type="GO" id="GO:0110102">
    <property type="term" value="P:ribulose bisphosphate carboxylase complex assembly"/>
    <property type="evidence" value="ECO:0007669"/>
    <property type="project" value="UniProtKB-ARBA"/>
</dbReference>
<feature type="region of interest" description="Disordered" evidence="2">
    <location>
        <begin position="45"/>
        <end position="68"/>
    </location>
</feature>
<proteinExistence type="predicted"/>
<comment type="caution">
    <text evidence="6">The sequence shown here is derived from an EMBL/GenBank/DDBJ whole genome shotgun (WGS) entry which is preliminary data.</text>
</comment>
<dbReference type="PANTHER" id="PTHR35299:SF3">
    <property type="entry name" value="RUBISCO ACCUMULATION FACTOR 1.2, CHLOROPLASTIC"/>
    <property type="match status" value="1"/>
</dbReference>
<gene>
    <name evidence="6" type="ORF">POM88_002581</name>
</gene>
<accession>A0AAD8NC41</accession>
<dbReference type="PANTHER" id="PTHR35299">
    <property type="entry name" value="RUBISCO ACCUMULATION FACTOR 1"/>
    <property type="match status" value="1"/>
</dbReference>
<dbReference type="InterPro" id="IPR040781">
    <property type="entry name" value="Raf1_HTH"/>
</dbReference>
<dbReference type="GO" id="GO:0009507">
    <property type="term" value="C:chloroplast"/>
    <property type="evidence" value="ECO:0007669"/>
    <property type="project" value="TreeGrafter"/>
</dbReference>
<keyword evidence="1" id="KW-0143">Chaperone</keyword>
<evidence type="ECO:0000256" key="1">
    <source>
        <dbReference type="ARBA" id="ARBA00023186"/>
    </source>
</evidence>
<feature type="domain" description="Rubisco accumulation factor 1 C-terminal" evidence="3">
    <location>
        <begin position="272"/>
        <end position="422"/>
    </location>
</feature>
<evidence type="ECO:0000313" key="7">
    <source>
        <dbReference type="Proteomes" id="UP001237642"/>
    </source>
</evidence>
<dbReference type="EMBL" id="JAUIZM010000001">
    <property type="protein sequence ID" value="KAK1402976.1"/>
    <property type="molecule type" value="Genomic_DNA"/>
</dbReference>
<dbReference type="Pfam" id="PF18579">
    <property type="entry name" value="Raf1_HTH"/>
    <property type="match status" value="1"/>
</dbReference>
<evidence type="ECO:0000259" key="5">
    <source>
        <dbReference type="Pfam" id="PF18579"/>
    </source>
</evidence>
<protein>
    <submittedName>
        <fullName evidence="6">Rubisco accumulation factor 1</fullName>
    </submittedName>
</protein>
<sequence length="434" mass="48614">MLSPCLNTLKFPTLTTPFLPPQPHLPPLHKSQCKSTPTPILSTLIPNSPPPKQQVYQPFRPPPSPIPPQFRSLDANARLEVLSNRLGLWFEYTPLIPSLTQEGFSAPTIEEITGLTGVEQNQLIVGAQVRDSLVQAGVEDEVLRFYDLGGAQLLYEIRLLSVSQRADAARLIAGENFDVKSAMELARAIKDYPRRKKEKGWECFEYKSPRDCLAFMYYRLALEHQSFELREAGLVKALEIAGTERAKKRILEDLERKGGEEKGEDVVVALKVPVVRMKVGEVSEATSVAVLPVCRSEEREREVVEAPWECGTAGEFGVVVAEKPWSRWVVLPGWEPVVGLKKGGVVVGFPDARALPWKVNRWYKEESILVVADRKAKEVATDDGFYLVCREHGLKVERGSALKELGIEESLGTVLLVVRPPKEDTENQLEEDWE</sequence>
<dbReference type="InterPro" id="IPR041358">
    <property type="entry name" value="Raf1_N"/>
</dbReference>
<organism evidence="6 7">
    <name type="scientific">Heracleum sosnowskyi</name>
    <dbReference type="NCBI Taxonomy" id="360622"/>
    <lineage>
        <taxon>Eukaryota</taxon>
        <taxon>Viridiplantae</taxon>
        <taxon>Streptophyta</taxon>
        <taxon>Embryophyta</taxon>
        <taxon>Tracheophyta</taxon>
        <taxon>Spermatophyta</taxon>
        <taxon>Magnoliopsida</taxon>
        <taxon>eudicotyledons</taxon>
        <taxon>Gunneridae</taxon>
        <taxon>Pentapetalae</taxon>
        <taxon>asterids</taxon>
        <taxon>campanulids</taxon>
        <taxon>Apiales</taxon>
        <taxon>Apiaceae</taxon>
        <taxon>Apioideae</taxon>
        <taxon>apioid superclade</taxon>
        <taxon>Tordylieae</taxon>
        <taxon>Tordyliinae</taxon>
        <taxon>Heracleum</taxon>
    </lineage>
</organism>
<reference evidence="6" key="2">
    <citation type="submission" date="2023-05" db="EMBL/GenBank/DDBJ databases">
        <authorList>
            <person name="Schelkunov M.I."/>
        </authorList>
    </citation>
    <scope>NUCLEOTIDE SEQUENCE</scope>
    <source>
        <strain evidence="6">Hsosn_3</strain>
        <tissue evidence="6">Leaf</tissue>
    </source>
</reference>
<dbReference type="InterPro" id="IPR037494">
    <property type="entry name" value="RAF1"/>
</dbReference>
<feature type="domain" description="Rubisco accumulation factor 1 helix turn helix" evidence="5">
    <location>
        <begin position="74"/>
        <end position="134"/>
    </location>
</feature>
<name>A0AAD8NC41_9APIA</name>
<feature type="compositionally biased region" description="Pro residues" evidence="2">
    <location>
        <begin position="59"/>
        <end position="68"/>
    </location>
</feature>
<dbReference type="InterPro" id="IPR040858">
    <property type="entry name" value="Raf1_C"/>
</dbReference>
<evidence type="ECO:0000313" key="6">
    <source>
        <dbReference type="EMBL" id="KAK1402976.1"/>
    </source>
</evidence>
<evidence type="ECO:0000259" key="4">
    <source>
        <dbReference type="Pfam" id="PF18578"/>
    </source>
</evidence>
<dbReference type="AlphaFoldDB" id="A0AAD8NC41"/>
<reference evidence="6" key="1">
    <citation type="submission" date="2023-02" db="EMBL/GenBank/DDBJ databases">
        <title>Genome of toxic invasive species Heracleum sosnowskyi carries increased number of genes despite the absence of recent whole-genome duplications.</title>
        <authorList>
            <person name="Schelkunov M."/>
            <person name="Shtratnikova V."/>
            <person name="Makarenko M."/>
            <person name="Klepikova A."/>
            <person name="Omelchenko D."/>
            <person name="Novikova G."/>
            <person name="Obukhova E."/>
            <person name="Bogdanov V."/>
            <person name="Penin A."/>
            <person name="Logacheva M."/>
        </authorList>
    </citation>
    <scope>NUCLEOTIDE SEQUENCE</scope>
    <source>
        <strain evidence="6">Hsosn_3</strain>
        <tissue evidence="6">Leaf</tissue>
    </source>
</reference>
<dbReference type="Proteomes" id="UP001237642">
    <property type="component" value="Unassembled WGS sequence"/>
</dbReference>
<feature type="domain" description="Rubisco accumulation factor 1 alpha-helical" evidence="4">
    <location>
        <begin position="146"/>
        <end position="254"/>
    </location>
</feature>
<evidence type="ECO:0000256" key="2">
    <source>
        <dbReference type="SAM" id="MobiDB-lite"/>
    </source>
</evidence>
<dbReference type="Pfam" id="PF18087">
    <property type="entry name" value="RuBisCo_chap_C"/>
    <property type="match status" value="1"/>
</dbReference>
<keyword evidence="7" id="KW-1185">Reference proteome</keyword>
<dbReference type="Pfam" id="PF18578">
    <property type="entry name" value="Raf1_N"/>
    <property type="match status" value="1"/>
</dbReference>